<dbReference type="PANTHER" id="PTHR30055:SF235">
    <property type="entry name" value="TRANSCRIPTIONAL REGULATORY PROTEIN"/>
    <property type="match status" value="1"/>
</dbReference>
<dbReference type="Gene3D" id="1.10.357.10">
    <property type="entry name" value="Tetracycline Repressor, domain 2"/>
    <property type="match status" value="1"/>
</dbReference>
<dbReference type="PRINTS" id="PR00455">
    <property type="entry name" value="HTHTETR"/>
</dbReference>
<sequence>MPNTHPGTDRGREVRRRLLATAAELIAELGWTAVSTRVLAARAGVRPGLVHYHFANLPALLREAAMTDVRRLLADTETGLDGLDPERAVAEILTALDAYTGHDPASLLMTETFLAATRDPELHRELRAAVHDFRRRVTDLLARHRVPEPAATAAVLLAAFDGIVIHKALDPALDAHRTLPVFRRLIAAATGDETEEDE</sequence>
<dbReference type="EMBL" id="VLLL01000006">
    <property type="protein sequence ID" value="TWJ12222.1"/>
    <property type="molecule type" value="Genomic_DNA"/>
</dbReference>
<dbReference type="InterPro" id="IPR041583">
    <property type="entry name" value="TetR_C_31"/>
</dbReference>
<organism evidence="4 5">
    <name type="scientific">Stackebrandtia albiflava</name>
    <dbReference type="NCBI Taxonomy" id="406432"/>
    <lineage>
        <taxon>Bacteria</taxon>
        <taxon>Bacillati</taxon>
        <taxon>Actinomycetota</taxon>
        <taxon>Actinomycetes</taxon>
        <taxon>Glycomycetales</taxon>
        <taxon>Glycomycetaceae</taxon>
        <taxon>Stackebrandtia</taxon>
    </lineage>
</organism>
<name>A0A562V328_9ACTN</name>
<dbReference type="InterPro" id="IPR009057">
    <property type="entry name" value="Homeodomain-like_sf"/>
</dbReference>
<dbReference type="Pfam" id="PF00440">
    <property type="entry name" value="TetR_N"/>
    <property type="match status" value="1"/>
</dbReference>
<dbReference type="SUPFAM" id="SSF46689">
    <property type="entry name" value="Homeodomain-like"/>
    <property type="match status" value="1"/>
</dbReference>
<dbReference type="GO" id="GO:0000976">
    <property type="term" value="F:transcription cis-regulatory region binding"/>
    <property type="evidence" value="ECO:0007669"/>
    <property type="project" value="TreeGrafter"/>
</dbReference>
<evidence type="ECO:0000313" key="4">
    <source>
        <dbReference type="EMBL" id="TWJ12222.1"/>
    </source>
</evidence>
<dbReference type="Pfam" id="PF17940">
    <property type="entry name" value="TetR_C_31"/>
    <property type="match status" value="1"/>
</dbReference>
<evidence type="ECO:0000313" key="5">
    <source>
        <dbReference type="Proteomes" id="UP000321617"/>
    </source>
</evidence>
<dbReference type="Proteomes" id="UP000321617">
    <property type="component" value="Unassembled WGS sequence"/>
</dbReference>
<dbReference type="OrthoDB" id="2356263at2"/>
<feature type="DNA-binding region" description="H-T-H motif" evidence="2">
    <location>
        <begin position="35"/>
        <end position="54"/>
    </location>
</feature>
<evidence type="ECO:0000256" key="1">
    <source>
        <dbReference type="ARBA" id="ARBA00023125"/>
    </source>
</evidence>
<proteinExistence type="predicted"/>
<keyword evidence="1 2" id="KW-0238">DNA-binding</keyword>
<keyword evidence="5" id="KW-1185">Reference proteome</keyword>
<evidence type="ECO:0000259" key="3">
    <source>
        <dbReference type="PROSITE" id="PS50977"/>
    </source>
</evidence>
<dbReference type="AlphaFoldDB" id="A0A562V328"/>
<dbReference type="SUPFAM" id="SSF48498">
    <property type="entry name" value="Tetracyclin repressor-like, C-terminal domain"/>
    <property type="match status" value="1"/>
</dbReference>
<protein>
    <submittedName>
        <fullName evidence="4">TetR family transcriptional regulator</fullName>
    </submittedName>
</protein>
<dbReference type="GO" id="GO:0003700">
    <property type="term" value="F:DNA-binding transcription factor activity"/>
    <property type="evidence" value="ECO:0007669"/>
    <property type="project" value="TreeGrafter"/>
</dbReference>
<dbReference type="InterPro" id="IPR036271">
    <property type="entry name" value="Tet_transcr_reg_TetR-rel_C_sf"/>
</dbReference>
<gene>
    <name evidence="4" type="ORF">LX16_2977</name>
</gene>
<dbReference type="PROSITE" id="PS50977">
    <property type="entry name" value="HTH_TETR_2"/>
    <property type="match status" value="1"/>
</dbReference>
<reference evidence="4 5" key="1">
    <citation type="journal article" date="2013" name="Stand. Genomic Sci.">
        <title>Genomic Encyclopedia of Type Strains, Phase I: The one thousand microbial genomes (KMG-I) project.</title>
        <authorList>
            <person name="Kyrpides N.C."/>
            <person name="Woyke T."/>
            <person name="Eisen J.A."/>
            <person name="Garrity G."/>
            <person name="Lilburn T.G."/>
            <person name="Beck B.J."/>
            <person name="Whitman W.B."/>
            <person name="Hugenholtz P."/>
            <person name="Klenk H.P."/>
        </authorList>
    </citation>
    <scope>NUCLEOTIDE SEQUENCE [LARGE SCALE GENOMIC DNA]</scope>
    <source>
        <strain evidence="4 5">DSM 45044</strain>
    </source>
</reference>
<dbReference type="InterPro" id="IPR001647">
    <property type="entry name" value="HTH_TetR"/>
</dbReference>
<comment type="caution">
    <text evidence="4">The sequence shown here is derived from an EMBL/GenBank/DDBJ whole genome shotgun (WGS) entry which is preliminary data.</text>
</comment>
<evidence type="ECO:0000256" key="2">
    <source>
        <dbReference type="PROSITE-ProRule" id="PRU00335"/>
    </source>
</evidence>
<dbReference type="RefSeq" id="WP_147139161.1">
    <property type="nucleotide sequence ID" value="NZ_BAABIJ010000002.1"/>
</dbReference>
<dbReference type="PANTHER" id="PTHR30055">
    <property type="entry name" value="HTH-TYPE TRANSCRIPTIONAL REGULATOR RUTR"/>
    <property type="match status" value="1"/>
</dbReference>
<dbReference type="InterPro" id="IPR050109">
    <property type="entry name" value="HTH-type_TetR-like_transc_reg"/>
</dbReference>
<feature type="domain" description="HTH tetR-type" evidence="3">
    <location>
        <begin position="12"/>
        <end position="72"/>
    </location>
</feature>
<accession>A0A562V328</accession>